<dbReference type="AlphaFoldDB" id="A0A1B1MJR5"/>
<dbReference type="STRING" id="1915.SLINC_6614"/>
<gene>
    <name evidence="1" type="ORF">SLINC_6614</name>
</gene>
<keyword evidence="2" id="KW-1185">Reference proteome</keyword>
<evidence type="ECO:0000313" key="2">
    <source>
        <dbReference type="Proteomes" id="UP000092598"/>
    </source>
</evidence>
<evidence type="ECO:0000313" key="1">
    <source>
        <dbReference type="EMBL" id="ANS68838.1"/>
    </source>
</evidence>
<dbReference type="EMBL" id="CP016438">
    <property type="protein sequence ID" value="ANS68838.1"/>
    <property type="molecule type" value="Genomic_DNA"/>
</dbReference>
<dbReference type="RefSeq" id="WP_067442006.1">
    <property type="nucleotide sequence ID" value="NZ_CP016438.1"/>
</dbReference>
<dbReference type="PATRIC" id="fig|1915.4.peg.7299"/>
<proteinExistence type="predicted"/>
<organism evidence="1 2">
    <name type="scientific">Streptomyces lincolnensis</name>
    <dbReference type="NCBI Taxonomy" id="1915"/>
    <lineage>
        <taxon>Bacteria</taxon>
        <taxon>Bacillati</taxon>
        <taxon>Actinomycetota</taxon>
        <taxon>Actinomycetes</taxon>
        <taxon>Kitasatosporales</taxon>
        <taxon>Streptomycetaceae</taxon>
        <taxon>Streptomyces</taxon>
    </lineage>
</organism>
<protein>
    <submittedName>
        <fullName evidence="1">Uncharacterized protein</fullName>
    </submittedName>
</protein>
<dbReference type="InterPro" id="IPR027417">
    <property type="entry name" value="P-loop_NTPase"/>
</dbReference>
<dbReference type="SUPFAM" id="SSF52540">
    <property type="entry name" value="P-loop containing nucleoside triphosphate hydrolases"/>
    <property type="match status" value="1"/>
</dbReference>
<dbReference type="Proteomes" id="UP000092598">
    <property type="component" value="Chromosome"/>
</dbReference>
<sequence>MTAPPAGPIADFCAELRRLVRVCQVPQTDIAAALGLSESTVSGLLGGQRRTAPDWDVVRRIVSLCARSHGPGSPPGMHLDEWVWKARHAELERTVETALFSAIHRSREPRPVPVPPTARPVAGDWAAVALPEAMRLLAESRPELTPRMEALLESPTAASDSLPVLDDLLQDFPQRVRATHGTDRAALLQAARVVLIAKAVLRHGATHEEALDLIQDLTQDAHYAHLYAWASDGGGDASPSLYGFRYTVTGETARRLNRYYQDAAAPLAASCPEFALAAGLPCAALSERLGDPPRTGLAGLGALLAEFAGQGTCATAGRALLRAPIASLDSPGPRLPLLADAYISPRFRLVGSDVVLGEAIASDKWWEQRPSYDGFERFLAAHLLSLPALLAPLLVLGHPGAGKSLFTKLLTARLPAREFRHLRVELRHTPAEADVQTQLEHALRLATGRQVSWPDWSEEQPGVTPVVLLDGFDELLQAGAQRLDSARQWSYLRDVQRFQQREAELGRPLVVIVTSRTVVADRTDVPEGSQVLRLEPFGASEIDRWLTIWNTTNAAYLEQRGLRPLSPADLRPHRDLASQPLLLLMLALYDAVDNALQRLGDDESISRTQLYDRLLTEFVRRQVDKDGSLPPHEQAAAIDREFHHLSVIALGMFHRGAQAISGEEADRDLRALADPAAHGEQAGSGLVFGRFFFVHEAQAVVTEQRLRSYEFMHATFGEHLAARLIDQALRRLADRGEGDGTADLGDGELYALLSFTPLTDRAQLVENLWSMLAAWPEDRARHRLQDLLVSLFRAAEWHSGQRGGPDHAPVRVTRAYRDAVYEVNLLLIAVVAAGEVHASEFLGAEGLGDAWRRRTMMWRSQLSEESWKLLSSTLDPDRCWRPSPDDDAELRPDMRLSTTPTLSLDHHLGWMLGTVDDPDAHDIGPAVITSNDAAAEVFTQLTFLGDRHAELLLHAVYPLLRRMPHTLLMYRTDHAGRPRSAAQSLVALLMGQARDLTATALPDLYAQCVNAVAMLPSGEADTYLEAVCRRLAADIPLLSDEDLLGVLRELSECVAELGTGLTGGLREALLDCVYAAVGRVDRDLTLMLADLQREVERRDAHGEESSPLRALLHLAQTGRSSSTWRWASLVGVAGLDGEFDDLLDDLDLSAYATRHPAAVIALLRVAAELDLTDWLATRAPELLAALPAPAFGLLLPSDLRYLRPALRPDAYEAEFAEVESIWGRTGG</sequence>
<name>A0A1B1MJR5_STRLN</name>
<reference evidence="1 2" key="1">
    <citation type="submission" date="2016-07" db="EMBL/GenBank/DDBJ databases">
        <title>Enhancement of antibiotic productionsby engineered nitrateutilization in actinobacteria.</title>
        <authorList>
            <person name="Meng S.C."/>
        </authorList>
    </citation>
    <scope>NUCLEOTIDE SEQUENCE [LARGE SCALE GENOMIC DNA]</scope>
    <source>
        <strain evidence="1 2">NRRL 2936</strain>
    </source>
</reference>
<accession>A0A1B1MJR5</accession>
<dbReference type="KEGG" id="sls:SLINC_6614"/>